<reference evidence="3" key="2">
    <citation type="submission" date="2018-05" db="EMBL/GenBank/DDBJ databases">
        <title>OpunRS2 (Oryza punctata Reference Sequence Version 2).</title>
        <authorList>
            <person name="Zhang J."/>
            <person name="Kudrna D."/>
            <person name="Lee S."/>
            <person name="Talag J."/>
            <person name="Welchert J."/>
            <person name="Wing R.A."/>
        </authorList>
    </citation>
    <scope>NUCLEOTIDE SEQUENCE [LARGE SCALE GENOMIC DNA]</scope>
</reference>
<accession>A0A0E0M0M9</accession>
<evidence type="ECO:0000313" key="4">
    <source>
        <dbReference type="Proteomes" id="UP000026962"/>
    </source>
</evidence>
<keyword evidence="4" id="KW-1185">Reference proteome</keyword>
<dbReference type="STRING" id="4537.A0A0E0M0M9"/>
<protein>
    <submittedName>
        <fullName evidence="3">Uncharacterized protein</fullName>
    </submittedName>
</protein>
<evidence type="ECO:0000256" key="1">
    <source>
        <dbReference type="SAM" id="MobiDB-lite"/>
    </source>
</evidence>
<organism evidence="3">
    <name type="scientific">Oryza punctata</name>
    <name type="common">Red rice</name>
    <dbReference type="NCBI Taxonomy" id="4537"/>
    <lineage>
        <taxon>Eukaryota</taxon>
        <taxon>Viridiplantae</taxon>
        <taxon>Streptophyta</taxon>
        <taxon>Embryophyta</taxon>
        <taxon>Tracheophyta</taxon>
        <taxon>Spermatophyta</taxon>
        <taxon>Magnoliopsida</taxon>
        <taxon>Liliopsida</taxon>
        <taxon>Poales</taxon>
        <taxon>Poaceae</taxon>
        <taxon>BOP clade</taxon>
        <taxon>Oryzoideae</taxon>
        <taxon>Oryzeae</taxon>
        <taxon>Oryzinae</taxon>
        <taxon>Oryza</taxon>
    </lineage>
</organism>
<reference evidence="3" key="1">
    <citation type="submission" date="2015-04" db="UniProtKB">
        <authorList>
            <consortium name="EnsemblPlants"/>
        </authorList>
    </citation>
    <scope>IDENTIFICATION</scope>
</reference>
<feature type="compositionally biased region" description="Basic and acidic residues" evidence="1">
    <location>
        <begin position="96"/>
        <end position="111"/>
    </location>
</feature>
<evidence type="ECO:0000313" key="3">
    <source>
        <dbReference type="EnsemblPlants" id="OPUNC09G07090.1"/>
    </source>
</evidence>
<evidence type="ECO:0000256" key="2">
    <source>
        <dbReference type="SAM" id="Phobius"/>
    </source>
</evidence>
<keyword evidence="2" id="KW-0812">Transmembrane</keyword>
<dbReference type="Gramene" id="OPUNC09G07090.1">
    <property type="protein sequence ID" value="OPUNC09G07090.1"/>
    <property type="gene ID" value="OPUNC09G07090"/>
</dbReference>
<name>A0A0E0M0M9_ORYPU</name>
<keyword evidence="2" id="KW-1133">Transmembrane helix</keyword>
<feature type="transmembrane region" description="Helical" evidence="2">
    <location>
        <begin position="14"/>
        <end position="33"/>
    </location>
</feature>
<feature type="region of interest" description="Disordered" evidence="1">
    <location>
        <begin position="92"/>
        <end position="128"/>
    </location>
</feature>
<dbReference type="HOGENOM" id="CLU_1963188_0_0_1"/>
<dbReference type="AlphaFoldDB" id="A0A0E0M0M9"/>
<proteinExistence type="predicted"/>
<dbReference type="Proteomes" id="UP000026962">
    <property type="component" value="Chromosome 9"/>
</dbReference>
<dbReference type="EnsemblPlants" id="OPUNC09G07090.1">
    <property type="protein sequence ID" value="OPUNC09G07090.1"/>
    <property type="gene ID" value="OPUNC09G07090"/>
</dbReference>
<keyword evidence="2" id="KW-0472">Membrane</keyword>
<sequence>MSASFLVSDYATNIAHMPFCFPVVLLVAGLSYLKPTHWIVIATFGSNDKPLDLELQKVSVDQREEKMVTMMTEKRTSRSGWMRDLFMTKVKNKTKLGADEPRSKDHGHGGKELTGTPEHRWRRTTRTQ</sequence>